<proteinExistence type="predicted"/>
<dbReference type="STRING" id="134849.SAMN05443668_11462"/>
<gene>
    <name evidence="1" type="ORF">SAMN05443668_11462</name>
</gene>
<evidence type="ECO:0000313" key="2">
    <source>
        <dbReference type="Proteomes" id="UP000184440"/>
    </source>
</evidence>
<dbReference type="Pfam" id="PF10041">
    <property type="entry name" value="DUF2277"/>
    <property type="match status" value="1"/>
</dbReference>
<accession>A0A1M7RJA0</accession>
<reference evidence="1 2" key="1">
    <citation type="submission" date="2016-11" db="EMBL/GenBank/DDBJ databases">
        <authorList>
            <person name="Jaros S."/>
            <person name="Januszkiewicz K."/>
            <person name="Wedrychowicz H."/>
        </authorList>
    </citation>
    <scope>NUCLEOTIDE SEQUENCE [LARGE SCALE GENOMIC DNA]</scope>
    <source>
        <strain evidence="1 2">DSM 46144</strain>
    </source>
</reference>
<dbReference type="InterPro" id="IPR018735">
    <property type="entry name" value="DUF2277"/>
</dbReference>
<dbReference type="Proteomes" id="UP000184440">
    <property type="component" value="Unassembled WGS sequence"/>
</dbReference>
<dbReference type="AlphaFoldDB" id="A0A1M7RJA0"/>
<keyword evidence="2" id="KW-1185">Reference proteome</keyword>
<organism evidence="1 2">
    <name type="scientific">Cryptosporangium aurantiacum</name>
    <dbReference type="NCBI Taxonomy" id="134849"/>
    <lineage>
        <taxon>Bacteria</taxon>
        <taxon>Bacillati</taxon>
        <taxon>Actinomycetota</taxon>
        <taxon>Actinomycetes</taxon>
        <taxon>Cryptosporangiales</taxon>
        <taxon>Cryptosporangiaceae</taxon>
        <taxon>Cryptosporangium</taxon>
    </lineage>
</organism>
<evidence type="ECO:0000313" key="1">
    <source>
        <dbReference type="EMBL" id="SHN46229.1"/>
    </source>
</evidence>
<name>A0A1M7RJA0_9ACTN</name>
<dbReference type="EMBL" id="FRCS01000014">
    <property type="protein sequence ID" value="SHN46229.1"/>
    <property type="molecule type" value="Genomic_DNA"/>
</dbReference>
<protein>
    <recommendedName>
        <fullName evidence="3">DUF2277 domain-containing protein</fullName>
    </recommendedName>
</protein>
<evidence type="ECO:0008006" key="3">
    <source>
        <dbReference type="Google" id="ProtNLM"/>
    </source>
</evidence>
<sequence length="119" mass="12796">MAGGRNSLVTVFRPWVRFVGGRAYRRGMCRNITELRGLQPPATDDEVTAAAAQFVRKITGIGKPNPAVAPAIDEAVQEIAAITRDLLAGLPARRGEPTTVPPLRRPAVRQRLGLGPFEG</sequence>